<dbReference type="Pfam" id="PF04932">
    <property type="entry name" value="Wzy_C"/>
    <property type="match status" value="1"/>
</dbReference>
<keyword evidence="3 5" id="KW-1133">Transmembrane helix</keyword>
<evidence type="ECO:0000256" key="2">
    <source>
        <dbReference type="ARBA" id="ARBA00022692"/>
    </source>
</evidence>
<keyword evidence="4 5" id="KW-0472">Membrane</keyword>
<sequence length="444" mass="50413">METIFNNKHIIYLAIDQAKIAKRPIVMTKILYRNNEKIITFFSIASICSAFSLTIINSITVILFFVYWLLFVDKEFSKNTFRSKAMLLYILLYSVLVVGLFYTSNLTEGFRKIQQQSPLLILPLIFGTLPSKYVRINFSAIAKAFVISVFLFMLFALGYGLSNFYQSGDSDVFFAHSLLLFSDWQPVGASLAALVAIQIIGFNFFDNAATLPRKKKLLSLLLIFFFFILILLLANRTVVVCLFFTIAAFTLKFKSYRKSILFFFLITSLITSAAAIYTPKFKSQVIDALDFSPNNTIPLDTDSSLRGWGGKAIRIALWKCSFDVIKAHPIIGVGTGDAMDSLSAACENRKFYFASRYNKYNSHNQYLENTLKTGIVGLLILITTFLIPFFKKDKSAVTYLGKIFAVCFILCCVTDTMLDLNKTIILYSFFSSIFTLYIPKENWN</sequence>
<evidence type="ECO:0000256" key="4">
    <source>
        <dbReference type="ARBA" id="ARBA00023136"/>
    </source>
</evidence>
<feature type="transmembrane region" description="Helical" evidence="5">
    <location>
        <begin position="38"/>
        <end position="66"/>
    </location>
</feature>
<dbReference type="InterPro" id="IPR007016">
    <property type="entry name" value="O-antigen_ligase-rel_domated"/>
</dbReference>
<comment type="caution">
    <text evidence="7">The sequence shown here is derived from an EMBL/GenBank/DDBJ whole genome shotgun (WGS) entry which is preliminary data.</text>
</comment>
<evidence type="ECO:0000256" key="5">
    <source>
        <dbReference type="SAM" id="Phobius"/>
    </source>
</evidence>
<proteinExistence type="predicted"/>
<feature type="transmembrane region" description="Helical" evidence="5">
    <location>
        <begin position="187"/>
        <end position="205"/>
    </location>
</feature>
<feature type="transmembrane region" description="Helical" evidence="5">
    <location>
        <begin position="140"/>
        <end position="161"/>
    </location>
</feature>
<dbReference type="EMBL" id="JAHSPG010000002">
    <property type="protein sequence ID" value="MBV4356367.1"/>
    <property type="molecule type" value="Genomic_DNA"/>
</dbReference>
<comment type="subcellular location">
    <subcellularLocation>
        <location evidence="1">Membrane</location>
        <topology evidence="1">Multi-pass membrane protein</topology>
    </subcellularLocation>
</comment>
<feature type="transmembrane region" description="Helical" evidence="5">
    <location>
        <begin position="420"/>
        <end position="438"/>
    </location>
</feature>
<keyword evidence="7" id="KW-0436">Ligase</keyword>
<feature type="transmembrane region" description="Helical" evidence="5">
    <location>
        <begin position="396"/>
        <end position="413"/>
    </location>
</feature>
<accession>A0A9E2S666</accession>
<name>A0A9E2S666_9BACT</name>
<feature type="domain" description="O-antigen ligase-related" evidence="6">
    <location>
        <begin position="222"/>
        <end position="382"/>
    </location>
</feature>
<evidence type="ECO:0000259" key="6">
    <source>
        <dbReference type="Pfam" id="PF04932"/>
    </source>
</evidence>
<dbReference type="PANTHER" id="PTHR37422:SF13">
    <property type="entry name" value="LIPOPOLYSACCHARIDE BIOSYNTHESIS PROTEIN PA4999-RELATED"/>
    <property type="match status" value="1"/>
</dbReference>
<dbReference type="GO" id="GO:0016020">
    <property type="term" value="C:membrane"/>
    <property type="evidence" value="ECO:0007669"/>
    <property type="project" value="UniProtKB-SubCell"/>
</dbReference>
<dbReference type="PANTHER" id="PTHR37422">
    <property type="entry name" value="TEICHURONIC ACID BIOSYNTHESIS PROTEIN TUAE"/>
    <property type="match status" value="1"/>
</dbReference>
<organism evidence="7 8">
    <name type="scientific">Pinibacter aurantiacus</name>
    <dbReference type="NCBI Taxonomy" id="2851599"/>
    <lineage>
        <taxon>Bacteria</taxon>
        <taxon>Pseudomonadati</taxon>
        <taxon>Bacteroidota</taxon>
        <taxon>Chitinophagia</taxon>
        <taxon>Chitinophagales</taxon>
        <taxon>Chitinophagaceae</taxon>
        <taxon>Pinibacter</taxon>
    </lineage>
</organism>
<evidence type="ECO:0000256" key="1">
    <source>
        <dbReference type="ARBA" id="ARBA00004141"/>
    </source>
</evidence>
<evidence type="ECO:0000256" key="3">
    <source>
        <dbReference type="ARBA" id="ARBA00022989"/>
    </source>
</evidence>
<dbReference type="AlphaFoldDB" id="A0A9E2S666"/>
<feature type="transmembrane region" description="Helical" evidence="5">
    <location>
        <begin position="86"/>
        <end position="103"/>
    </location>
</feature>
<reference evidence="7" key="1">
    <citation type="submission" date="2021-06" db="EMBL/GenBank/DDBJ databases">
        <authorList>
            <person name="Huq M.A."/>
        </authorList>
    </citation>
    <scope>NUCLEOTIDE SEQUENCE</scope>
    <source>
        <strain evidence="7">MAH-26</strain>
    </source>
</reference>
<dbReference type="InterPro" id="IPR051533">
    <property type="entry name" value="WaaL-like"/>
</dbReference>
<keyword evidence="8" id="KW-1185">Reference proteome</keyword>
<feature type="transmembrane region" description="Helical" evidence="5">
    <location>
        <begin position="259"/>
        <end position="277"/>
    </location>
</feature>
<dbReference type="GO" id="GO:0016874">
    <property type="term" value="F:ligase activity"/>
    <property type="evidence" value="ECO:0007669"/>
    <property type="project" value="UniProtKB-KW"/>
</dbReference>
<feature type="transmembrane region" description="Helical" evidence="5">
    <location>
        <begin position="217"/>
        <end position="247"/>
    </location>
</feature>
<evidence type="ECO:0000313" key="8">
    <source>
        <dbReference type="Proteomes" id="UP000812270"/>
    </source>
</evidence>
<keyword evidence="2 5" id="KW-0812">Transmembrane</keyword>
<dbReference type="Proteomes" id="UP000812270">
    <property type="component" value="Unassembled WGS sequence"/>
</dbReference>
<gene>
    <name evidence="7" type="ORF">KTO63_04345</name>
</gene>
<feature type="transmembrane region" description="Helical" evidence="5">
    <location>
        <begin position="371"/>
        <end position="390"/>
    </location>
</feature>
<protein>
    <submittedName>
        <fullName evidence="7">O-antigen ligase family protein</fullName>
    </submittedName>
</protein>
<evidence type="ECO:0000313" key="7">
    <source>
        <dbReference type="EMBL" id="MBV4356367.1"/>
    </source>
</evidence>